<protein>
    <submittedName>
        <fullName evidence="2">DUF2306 domain-containing protein</fullName>
    </submittedName>
</protein>
<evidence type="ECO:0000313" key="3">
    <source>
        <dbReference type="Proteomes" id="UP001371305"/>
    </source>
</evidence>
<feature type="transmembrane region" description="Helical" evidence="1">
    <location>
        <begin position="182"/>
        <end position="201"/>
    </location>
</feature>
<comment type="caution">
    <text evidence="2">The sequence shown here is derived from an EMBL/GenBank/DDBJ whole genome shotgun (WGS) entry which is preliminary data.</text>
</comment>
<keyword evidence="1" id="KW-0472">Membrane</keyword>
<sequence length="218" mass="23762">MSTVIRWIGWVALLAGALLITQNSLSDFGPGGEGIFVEQKGEIGRQPLWIVCLYVHVVAGIVCLLSVLPQFSRKLLRRIPALHRWCGRIYAASVLFVLSPTGIYLAFFAKGGLAGKLGFLLLGAVTFHTTLRGVTSMIGGTRDLIAHREWMTRSFAYAASAITFRVYHLAFLLAGMAEEKNYAISLWLSILGNAAVAELVLRRRSQAPTLSSTIPSIS</sequence>
<dbReference type="RefSeq" id="WP_341404638.1">
    <property type="nucleotide sequence ID" value="NZ_JBBUKT010000003.1"/>
</dbReference>
<keyword evidence="1" id="KW-1133">Transmembrane helix</keyword>
<gene>
    <name evidence="2" type="ORF">WKV53_11035</name>
</gene>
<feature type="transmembrane region" description="Helical" evidence="1">
    <location>
        <begin position="155"/>
        <end position="176"/>
    </location>
</feature>
<keyword evidence="1" id="KW-0812">Transmembrane</keyword>
<dbReference type="InterPro" id="IPR018750">
    <property type="entry name" value="DUF2306_membrane"/>
</dbReference>
<keyword evidence="3" id="KW-1185">Reference proteome</keyword>
<feature type="transmembrane region" description="Helical" evidence="1">
    <location>
        <begin position="48"/>
        <end position="68"/>
    </location>
</feature>
<evidence type="ECO:0000256" key="1">
    <source>
        <dbReference type="SAM" id="Phobius"/>
    </source>
</evidence>
<organism evidence="2 3">
    <name type="scientific">Luteolibacter soli</name>
    <dbReference type="NCBI Taxonomy" id="3135280"/>
    <lineage>
        <taxon>Bacteria</taxon>
        <taxon>Pseudomonadati</taxon>
        <taxon>Verrucomicrobiota</taxon>
        <taxon>Verrucomicrobiia</taxon>
        <taxon>Verrucomicrobiales</taxon>
        <taxon>Verrucomicrobiaceae</taxon>
        <taxon>Luteolibacter</taxon>
    </lineage>
</organism>
<evidence type="ECO:0000313" key="2">
    <source>
        <dbReference type="EMBL" id="MEK7951036.1"/>
    </source>
</evidence>
<reference evidence="2 3" key="1">
    <citation type="submission" date="2024-04" db="EMBL/GenBank/DDBJ databases">
        <title>Luteolibacter sp. isolated from soil.</title>
        <authorList>
            <person name="An J."/>
        </authorList>
    </citation>
    <scope>NUCLEOTIDE SEQUENCE [LARGE SCALE GENOMIC DNA]</scope>
    <source>
        <strain evidence="2 3">Y139</strain>
    </source>
</reference>
<proteinExistence type="predicted"/>
<feature type="transmembrane region" description="Helical" evidence="1">
    <location>
        <begin position="113"/>
        <end position="134"/>
    </location>
</feature>
<dbReference type="Pfam" id="PF10067">
    <property type="entry name" value="DUF2306"/>
    <property type="match status" value="1"/>
</dbReference>
<dbReference type="Proteomes" id="UP001371305">
    <property type="component" value="Unassembled WGS sequence"/>
</dbReference>
<feature type="transmembrane region" description="Helical" evidence="1">
    <location>
        <begin position="89"/>
        <end position="107"/>
    </location>
</feature>
<name>A0ABU9ATS2_9BACT</name>
<accession>A0ABU9ATS2</accession>
<dbReference type="EMBL" id="JBBUKT010000003">
    <property type="protein sequence ID" value="MEK7951036.1"/>
    <property type="molecule type" value="Genomic_DNA"/>
</dbReference>